<evidence type="ECO:0000313" key="3">
    <source>
        <dbReference type="Proteomes" id="UP000076842"/>
    </source>
</evidence>
<feature type="compositionally biased region" description="Low complexity" evidence="1">
    <location>
        <begin position="578"/>
        <end position="588"/>
    </location>
</feature>
<dbReference type="OrthoDB" id="10476466at2759"/>
<gene>
    <name evidence="2" type="ORF">CALCODRAFT_24312</name>
</gene>
<protein>
    <submittedName>
        <fullName evidence="2">Uncharacterized protein</fullName>
    </submittedName>
</protein>
<dbReference type="EMBL" id="KV423924">
    <property type="protein sequence ID" value="KZT61252.1"/>
    <property type="molecule type" value="Genomic_DNA"/>
</dbReference>
<reference evidence="2 3" key="1">
    <citation type="journal article" date="2016" name="Mol. Biol. Evol.">
        <title>Comparative Genomics of Early-Diverging Mushroom-Forming Fungi Provides Insights into the Origins of Lignocellulose Decay Capabilities.</title>
        <authorList>
            <person name="Nagy L.G."/>
            <person name="Riley R."/>
            <person name="Tritt A."/>
            <person name="Adam C."/>
            <person name="Daum C."/>
            <person name="Floudas D."/>
            <person name="Sun H."/>
            <person name="Yadav J.S."/>
            <person name="Pangilinan J."/>
            <person name="Larsson K.H."/>
            <person name="Matsuura K."/>
            <person name="Barry K."/>
            <person name="Labutti K."/>
            <person name="Kuo R."/>
            <person name="Ohm R.A."/>
            <person name="Bhattacharya S.S."/>
            <person name="Shirouzu T."/>
            <person name="Yoshinaga Y."/>
            <person name="Martin F.M."/>
            <person name="Grigoriev I.V."/>
            <person name="Hibbett D.S."/>
        </authorList>
    </citation>
    <scope>NUCLEOTIDE SEQUENCE [LARGE SCALE GENOMIC DNA]</scope>
    <source>
        <strain evidence="2 3">HHB12733</strain>
    </source>
</reference>
<evidence type="ECO:0000256" key="1">
    <source>
        <dbReference type="SAM" id="MobiDB-lite"/>
    </source>
</evidence>
<name>A0A165J1M2_9BASI</name>
<feature type="compositionally biased region" description="Basic and acidic residues" evidence="1">
    <location>
        <begin position="329"/>
        <end position="344"/>
    </location>
</feature>
<proteinExistence type="predicted"/>
<organism evidence="2 3">
    <name type="scientific">Calocera cornea HHB12733</name>
    <dbReference type="NCBI Taxonomy" id="1353952"/>
    <lineage>
        <taxon>Eukaryota</taxon>
        <taxon>Fungi</taxon>
        <taxon>Dikarya</taxon>
        <taxon>Basidiomycota</taxon>
        <taxon>Agaricomycotina</taxon>
        <taxon>Dacrymycetes</taxon>
        <taxon>Dacrymycetales</taxon>
        <taxon>Dacrymycetaceae</taxon>
        <taxon>Calocera</taxon>
    </lineage>
</organism>
<sequence>MHATHPVKDESLEEGQILHDDNRTACACLLALQFFRHTPRDHPVLSFIPTAEHPSPDWHFILHEPHAFPSLPFQDIVAVIRGEKTCPYDRVATDLNPRPVGARCQRMVIEVEFEDNVTRWDAVNELLRHMQLRFGSTETGERQVPALWETIAMQSERRGGLTARYEMDVCVSACDSVIRRLMSRSSADAITLLYAETSEYTVDADGTPRIVPGSIAPTKPGREKIPLRISVFPRAPRRASLSPPPRRRSPHYYYEPKNARPRATRQRSRPRDRRSPSPTPSRRRARAASPPSRMSHERQTERYSPPRSTYRDLDEPSRSTTKVTLKYESATEYHGRRHGVERGRSRSPVQKPVHIRRRTKESTRVPTHAVDDSTSDELQTPDLGKPLPLMTSPATGPGRLITVSDLLDCKNGCSTEQYNDSTGTHECEVDSTSLQLAAIERNSLGLLDFLGMSSSSVPLPILIRANASELRTRMKKNELLRGAIDTDDIAALVIAALGLKGLRDSSQLHHRGTITRKTGLLSWSVRWHEFSATVGKEEYQQKLEEGFPSYLELSENKAFSDAESLQDDGVSSIENDSGRGQSTSSSRGWWPKIGR</sequence>
<dbReference type="Proteomes" id="UP000076842">
    <property type="component" value="Unassembled WGS sequence"/>
</dbReference>
<feature type="compositionally biased region" description="Basic residues" evidence="1">
    <location>
        <begin position="259"/>
        <end position="272"/>
    </location>
</feature>
<keyword evidence="3" id="KW-1185">Reference proteome</keyword>
<feature type="region of interest" description="Disordered" evidence="1">
    <location>
        <begin position="561"/>
        <end position="595"/>
    </location>
</feature>
<accession>A0A165J1M2</accession>
<evidence type="ECO:0000313" key="2">
    <source>
        <dbReference type="EMBL" id="KZT61252.1"/>
    </source>
</evidence>
<dbReference type="AlphaFoldDB" id="A0A165J1M2"/>
<dbReference type="InParanoid" id="A0A165J1M2"/>
<feature type="region of interest" description="Disordered" evidence="1">
    <location>
        <begin position="205"/>
        <end position="395"/>
    </location>
</feature>